<dbReference type="CDD" id="cd09274">
    <property type="entry name" value="RNase_HI_RT_Ty3"/>
    <property type="match status" value="1"/>
</dbReference>
<accession>A0A2B4SND2</accession>
<comment type="caution">
    <text evidence="9">The sequence shown here is derived from an EMBL/GenBank/DDBJ whole genome shotgun (WGS) entry which is preliminary data.</text>
</comment>
<organism evidence="9 10">
    <name type="scientific">Stylophora pistillata</name>
    <name type="common">Smooth cauliflower coral</name>
    <dbReference type="NCBI Taxonomy" id="50429"/>
    <lineage>
        <taxon>Eukaryota</taxon>
        <taxon>Metazoa</taxon>
        <taxon>Cnidaria</taxon>
        <taxon>Anthozoa</taxon>
        <taxon>Hexacorallia</taxon>
        <taxon>Scleractinia</taxon>
        <taxon>Astrocoeniina</taxon>
        <taxon>Pocilloporidae</taxon>
        <taxon>Stylophora</taxon>
    </lineage>
</organism>
<keyword evidence="6" id="KW-0695">RNA-directed DNA polymerase</keyword>
<dbReference type="GO" id="GO:0003964">
    <property type="term" value="F:RNA-directed DNA polymerase activity"/>
    <property type="evidence" value="ECO:0007669"/>
    <property type="project" value="UniProtKB-KW"/>
</dbReference>
<dbReference type="InterPro" id="IPR041588">
    <property type="entry name" value="Integrase_H2C2"/>
</dbReference>
<evidence type="ECO:0000313" key="10">
    <source>
        <dbReference type="Proteomes" id="UP000225706"/>
    </source>
</evidence>
<dbReference type="OrthoDB" id="5980903at2759"/>
<dbReference type="PANTHER" id="PTHR37984">
    <property type="entry name" value="PROTEIN CBG26694"/>
    <property type="match status" value="1"/>
</dbReference>
<gene>
    <name evidence="9" type="primary">pol</name>
    <name evidence="9" type="ORF">AWC38_SpisGene5181</name>
</gene>
<keyword evidence="3" id="KW-0540">Nuclease</keyword>
<dbReference type="Proteomes" id="UP000225706">
    <property type="component" value="Unassembled WGS sequence"/>
</dbReference>
<keyword evidence="1" id="KW-0808">Transferase</keyword>
<evidence type="ECO:0000256" key="1">
    <source>
        <dbReference type="ARBA" id="ARBA00022679"/>
    </source>
</evidence>
<proteinExistence type="predicted"/>
<feature type="domain" description="Reverse transcriptase RNase H-like" evidence="7">
    <location>
        <begin position="73"/>
        <end position="144"/>
    </location>
</feature>
<feature type="domain" description="Integrase zinc-binding" evidence="8">
    <location>
        <begin position="255"/>
        <end position="302"/>
    </location>
</feature>
<evidence type="ECO:0000259" key="8">
    <source>
        <dbReference type="Pfam" id="PF17921"/>
    </source>
</evidence>
<evidence type="ECO:0000256" key="5">
    <source>
        <dbReference type="ARBA" id="ARBA00022801"/>
    </source>
</evidence>
<evidence type="ECO:0000256" key="2">
    <source>
        <dbReference type="ARBA" id="ARBA00022695"/>
    </source>
</evidence>
<evidence type="ECO:0000256" key="3">
    <source>
        <dbReference type="ARBA" id="ARBA00022722"/>
    </source>
</evidence>
<dbReference type="Pfam" id="PF17921">
    <property type="entry name" value="Integrase_H2C2"/>
    <property type="match status" value="1"/>
</dbReference>
<dbReference type="Gene3D" id="1.10.340.70">
    <property type="match status" value="1"/>
</dbReference>
<evidence type="ECO:0000259" key="7">
    <source>
        <dbReference type="Pfam" id="PF17917"/>
    </source>
</evidence>
<dbReference type="InterPro" id="IPR041373">
    <property type="entry name" value="RT_RNaseH"/>
</dbReference>
<keyword evidence="2" id="KW-0548">Nucleotidyltransferase</keyword>
<reference evidence="10" key="1">
    <citation type="journal article" date="2017" name="bioRxiv">
        <title>Comparative analysis of the genomes of Stylophora pistillata and Acropora digitifera provides evidence for extensive differences between species of corals.</title>
        <authorList>
            <person name="Voolstra C.R."/>
            <person name="Li Y."/>
            <person name="Liew Y.J."/>
            <person name="Baumgarten S."/>
            <person name="Zoccola D."/>
            <person name="Flot J.-F."/>
            <person name="Tambutte S."/>
            <person name="Allemand D."/>
            <person name="Aranda M."/>
        </authorList>
    </citation>
    <scope>NUCLEOTIDE SEQUENCE [LARGE SCALE GENOMIC DNA]</scope>
</reference>
<dbReference type="FunFam" id="1.10.340.70:FF:000004">
    <property type="entry name" value="Retrovirus-related Pol polyprotein from transposon 297-like Protein"/>
    <property type="match status" value="1"/>
</dbReference>
<name>A0A2B4SND2_STYPI</name>
<keyword evidence="10" id="KW-1185">Reference proteome</keyword>
<keyword evidence="4" id="KW-0255">Endonuclease</keyword>
<evidence type="ECO:0000256" key="6">
    <source>
        <dbReference type="ARBA" id="ARBA00022918"/>
    </source>
</evidence>
<dbReference type="AlphaFoldDB" id="A0A2B4SND2"/>
<evidence type="ECO:0000313" key="9">
    <source>
        <dbReference type="EMBL" id="PFX30032.1"/>
    </source>
</evidence>
<sequence>MLERCIDTGLNPNPDKCFVKQDKIRFYGVVCSQDGVQPDPHKVSALKEISPYKLSAAPNLPRPRCSTHTRWQTSKALTDVEERYPNIERELQAVVYGCEKFKTYLCGGSCTVHTDHKPLKSIHLKHLTAAPPRLQQMLLRLQPYDLTIHYQPGKNMEIADALSQLSPEGQNPIPDMNVQIHEVFPQFSNNMLQLIKDQTRLNPELSALKGMIHTGWPTNIQQVPMTLKPFWPFRDELATEDGILMKAHQIIITVTLQEEMLMKLHSPHLGTEETKLRGRSSVYWRGFYKDIQETTKSCSTCEELLNNQQKEPLMPTEIPPRAWHTISTDLSTLDSSDDLVIGDYYSQFPVR</sequence>
<dbReference type="GO" id="GO:0016787">
    <property type="term" value="F:hydrolase activity"/>
    <property type="evidence" value="ECO:0007669"/>
    <property type="project" value="UniProtKB-KW"/>
</dbReference>
<dbReference type="SUPFAM" id="SSF56672">
    <property type="entry name" value="DNA/RNA polymerases"/>
    <property type="match status" value="1"/>
</dbReference>
<protein>
    <submittedName>
        <fullName evidence="9">Retrovirus-related Pol polyprotein</fullName>
    </submittedName>
</protein>
<keyword evidence="5" id="KW-0378">Hydrolase</keyword>
<dbReference type="GO" id="GO:0004519">
    <property type="term" value="F:endonuclease activity"/>
    <property type="evidence" value="ECO:0007669"/>
    <property type="project" value="UniProtKB-KW"/>
</dbReference>
<evidence type="ECO:0000256" key="4">
    <source>
        <dbReference type="ARBA" id="ARBA00022759"/>
    </source>
</evidence>
<dbReference type="PANTHER" id="PTHR37984:SF7">
    <property type="entry name" value="INTEGRASE CATALYTIC DOMAIN-CONTAINING PROTEIN"/>
    <property type="match status" value="1"/>
</dbReference>
<dbReference type="EMBL" id="LSMT01000056">
    <property type="protein sequence ID" value="PFX30032.1"/>
    <property type="molecule type" value="Genomic_DNA"/>
</dbReference>
<dbReference type="InterPro" id="IPR043502">
    <property type="entry name" value="DNA/RNA_pol_sf"/>
</dbReference>
<dbReference type="InterPro" id="IPR050951">
    <property type="entry name" value="Retrovirus_Pol_polyprotein"/>
</dbReference>
<dbReference type="Pfam" id="PF17917">
    <property type="entry name" value="RT_RNaseH"/>
    <property type="match status" value="1"/>
</dbReference>